<evidence type="ECO:0000256" key="1">
    <source>
        <dbReference type="ARBA" id="ARBA00007905"/>
    </source>
</evidence>
<dbReference type="PIRSF" id="PIRSF000097">
    <property type="entry name" value="AKR"/>
    <property type="match status" value="1"/>
</dbReference>
<name>A0A0M0J9W7_9EUKA</name>
<evidence type="ECO:0000256" key="6">
    <source>
        <dbReference type="PIRSR" id="PIRSR000097-3"/>
    </source>
</evidence>
<feature type="active site" description="Proton donor" evidence="4">
    <location>
        <position position="69"/>
    </location>
</feature>
<evidence type="ECO:0000259" key="7">
    <source>
        <dbReference type="Pfam" id="PF00248"/>
    </source>
</evidence>
<reference evidence="9" key="1">
    <citation type="journal article" date="2015" name="PLoS Genet.">
        <title>Genome Sequence and Transcriptome Analyses of Chrysochromulina tobin: Metabolic Tools for Enhanced Algal Fitness in the Prominent Order Prymnesiales (Haptophyceae).</title>
        <authorList>
            <person name="Hovde B.T."/>
            <person name="Deodato C.R."/>
            <person name="Hunsperger H.M."/>
            <person name="Ryken S.A."/>
            <person name="Yost W."/>
            <person name="Jha R.K."/>
            <person name="Patterson J."/>
            <person name="Monnat R.J. Jr."/>
            <person name="Barlow S.B."/>
            <person name="Starkenburg S.R."/>
            <person name="Cattolico R.A."/>
        </authorList>
    </citation>
    <scope>NUCLEOTIDE SEQUENCE</scope>
    <source>
        <strain evidence="9">CCMP291</strain>
    </source>
</reference>
<dbReference type="EMBL" id="JWZX01003199">
    <property type="protein sequence ID" value="KOO23366.1"/>
    <property type="molecule type" value="Genomic_DNA"/>
</dbReference>
<feature type="site" description="Lowers pKa of active site Tyr" evidence="6">
    <location>
        <position position="95"/>
    </location>
</feature>
<dbReference type="InterPro" id="IPR036812">
    <property type="entry name" value="NAD(P)_OxRdtase_dom_sf"/>
</dbReference>
<evidence type="ECO:0000313" key="8">
    <source>
        <dbReference type="EMBL" id="KOO23366.1"/>
    </source>
</evidence>
<dbReference type="CDD" id="cd19071">
    <property type="entry name" value="AKR_AKR1-5-like"/>
    <property type="match status" value="1"/>
</dbReference>
<protein>
    <submittedName>
        <fullName evidence="8">Aldo keto reductase</fullName>
    </submittedName>
</protein>
<dbReference type="PANTHER" id="PTHR43827:SF3">
    <property type="entry name" value="NADP-DEPENDENT OXIDOREDUCTASE DOMAIN-CONTAINING PROTEIN"/>
    <property type="match status" value="1"/>
</dbReference>
<comment type="similarity">
    <text evidence="1">Belongs to the aldo/keto reductase family.</text>
</comment>
<dbReference type="InterPro" id="IPR020471">
    <property type="entry name" value="AKR"/>
</dbReference>
<dbReference type="Pfam" id="PF00248">
    <property type="entry name" value="Aldo_ket_red"/>
    <property type="match status" value="1"/>
</dbReference>
<dbReference type="OrthoDB" id="416253at2759"/>
<dbReference type="Gene3D" id="3.20.20.100">
    <property type="entry name" value="NADP-dependent oxidoreductase domain"/>
    <property type="match status" value="2"/>
</dbReference>
<dbReference type="SUPFAM" id="SSF51430">
    <property type="entry name" value="NAD(P)-linked oxidoreductase"/>
    <property type="match status" value="1"/>
</dbReference>
<evidence type="ECO:0000313" key="9">
    <source>
        <dbReference type="Proteomes" id="UP000037460"/>
    </source>
</evidence>
<dbReference type="AlphaFoldDB" id="A0A0M0J9W7"/>
<proteinExistence type="inferred from homology"/>
<keyword evidence="2" id="KW-0521">NADP</keyword>
<comment type="caution">
    <text evidence="8">The sequence shown here is derived from an EMBL/GenBank/DDBJ whole genome shotgun (WGS) entry which is preliminary data.</text>
</comment>
<keyword evidence="3" id="KW-0560">Oxidoreductase</keyword>
<evidence type="ECO:0000256" key="2">
    <source>
        <dbReference type="ARBA" id="ARBA00022857"/>
    </source>
</evidence>
<dbReference type="Proteomes" id="UP000037460">
    <property type="component" value="Unassembled WGS sequence"/>
</dbReference>
<sequence>MVPMDVPSGTAAACNAAAPTLNASSTFSLREGGEMPIVGLGGGIFQDAESAFASALEVGYRLIDTAPKYGESEAALGRAWTTSGVPRSELFLTSKVGNVGYAAALQSLEASLAKLQTTYLDLLLMHSAVHQPVAKQPRSKLHAENRLATWKALLEARAAGKYAREKGIALQAYGGGGGGWQLWKKDPNLDLLGRAPITAAAKAHARSPHQISLRWQIEQGLCIIPKAATRAHQIENRILFDFALSESEAEAIGALRSEGPLSLYGFRDPDEYL</sequence>
<evidence type="ECO:0000256" key="3">
    <source>
        <dbReference type="ARBA" id="ARBA00023002"/>
    </source>
</evidence>
<evidence type="ECO:0000256" key="5">
    <source>
        <dbReference type="PIRSR" id="PIRSR000097-2"/>
    </source>
</evidence>
<evidence type="ECO:0000256" key="4">
    <source>
        <dbReference type="PIRSR" id="PIRSR000097-1"/>
    </source>
</evidence>
<feature type="domain" description="NADP-dependent oxidoreductase" evidence="7">
    <location>
        <begin position="46"/>
        <end position="161"/>
    </location>
</feature>
<feature type="binding site" evidence="5">
    <location>
        <position position="126"/>
    </location>
    <ligand>
        <name>substrate</name>
    </ligand>
</feature>
<dbReference type="GO" id="GO:0016616">
    <property type="term" value="F:oxidoreductase activity, acting on the CH-OH group of donors, NAD or NADP as acceptor"/>
    <property type="evidence" value="ECO:0007669"/>
    <property type="project" value="UniProtKB-ARBA"/>
</dbReference>
<dbReference type="InterPro" id="IPR023210">
    <property type="entry name" value="NADP_OxRdtase_dom"/>
</dbReference>
<dbReference type="PANTHER" id="PTHR43827">
    <property type="entry name" value="2,5-DIKETO-D-GLUCONIC ACID REDUCTASE"/>
    <property type="match status" value="1"/>
</dbReference>
<keyword evidence="9" id="KW-1185">Reference proteome</keyword>
<organism evidence="8 9">
    <name type="scientific">Chrysochromulina tobinii</name>
    <dbReference type="NCBI Taxonomy" id="1460289"/>
    <lineage>
        <taxon>Eukaryota</taxon>
        <taxon>Haptista</taxon>
        <taxon>Haptophyta</taxon>
        <taxon>Prymnesiophyceae</taxon>
        <taxon>Prymnesiales</taxon>
        <taxon>Chrysochromulinaceae</taxon>
        <taxon>Chrysochromulina</taxon>
    </lineage>
</organism>
<accession>A0A0M0J9W7</accession>
<gene>
    <name evidence="8" type="ORF">Ctob_001021</name>
</gene>